<dbReference type="GO" id="GO:0005789">
    <property type="term" value="C:endoplasmic reticulum membrane"/>
    <property type="evidence" value="ECO:0007669"/>
    <property type="project" value="UniProtKB-SubCell"/>
</dbReference>
<feature type="compositionally biased region" description="Low complexity" evidence="12">
    <location>
        <begin position="137"/>
        <end position="147"/>
    </location>
</feature>
<keyword evidence="11" id="KW-0256">Endoplasmic reticulum</keyword>
<keyword evidence="9" id="KW-0472">Membrane</keyword>
<dbReference type="Proteomes" id="UP000631114">
    <property type="component" value="Unassembled WGS sequence"/>
</dbReference>
<comment type="subcellular location">
    <subcellularLocation>
        <location evidence="2">Endomembrane system</location>
    </subcellularLocation>
    <subcellularLocation>
        <location evidence="11">Endoplasmic reticulum membrane</location>
        <topology evidence="11">Single-pass type IV membrane protein</topology>
    </subcellularLocation>
</comment>
<dbReference type="GO" id="GO:0016567">
    <property type="term" value="P:protein ubiquitination"/>
    <property type="evidence" value="ECO:0007669"/>
    <property type="project" value="UniProtKB-UniPathway"/>
</dbReference>
<evidence type="ECO:0000256" key="5">
    <source>
        <dbReference type="ARBA" id="ARBA00022723"/>
    </source>
</evidence>
<feature type="compositionally biased region" description="Low complexity" evidence="12">
    <location>
        <begin position="156"/>
        <end position="165"/>
    </location>
</feature>
<dbReference type="EC" id="2.3.2.27" evidence="11"/>
<comment type="caution">
    <text evidence="14">The sequence shown here is derived from an EMBL/GenBank/DDBJ whole genome shotgun (WGS) entry which is preliminary data.</text>
</comment>
<evidence type="ECO:0000259" key="13">
    <source>
        <dbReference type="PROSITE" id="PS50089"/>
    </source>
</evidence>
<dbReference type="SMART" id="SM00184">
    <property type="entry name" value="RING"/>
    <property type="match status" value="1"/>
</dbReference>
<dbReference type="InterPro" id="IPR018957">
    <property type="entry name" value="Znf_C3HC4_RING-type"/>
</dbReference>
<evidence type="ECO:0000256" key="8">
    <source>
        <dbReference type="ARBA" id="ARBA00022833"/>
    </source>
</evidence>
<dbReference type="EMBL" id="JADFTS010000006">
    <property type="protein sequence ID" value="KAF9600713.1"/>
    <property type="molecule type" value="Genomic_DNA"/>
</dbReference>
<evidence type="ECO:0000256" key="10">
    <source>
        <dbReference type="PROSITE-ProRule" id="PRU00175"/>
    </source>
</evidence>
<dbReference type="UniPathway" id="UPA00143"/>
<gene>
    <name evidence="14" type="ORF">IFM89_011384</name>
</gene>
<accession>A0A835LM48</accession>
<dbReference type="OrthoDB" id="6270329at2759"/>
<protein>
    <recommendedName>
        <fullName evidence="11">E3 ubiquitin-protein ligase RMA</fullName>
        <ecNumber evidence="11">2.3.2.27</ecNumber>
    </recommendedName>
    <alternativeName>
        <fullName evidence="11">Protein RING membrane-anchor</fullName>
    </alternativeName>
    <alternativeName>
        <fullName evidence="11">RING-type E3 ubiquitin transferase RMA</fullName>
    </alternativeName>
</protein>
<keyword evidence="4 11" id="KW-0808">Transferase</keyword>
<dbReference type="AlphaFoldDB" id="A0A835LM48"/>
<evidence type="ECO:0000256" key="11">
    <source>
        <dbReference type="RuleBase" id="RU369090"/>
    </source>
</evidence>
<comment type="domain">
    <text evidence="11">The RING-type zinc finger domain is responsible for E3 ligase activity.</text>
</comment>
<dbReference type="Gene3D" id="3.30.40.10">
    <property type="entry name" value="Zinc/RING finger domain, C3HC4 (zinc finger)"/>
    <property type="match status" value="1"/>
</dbReference>
<dbReference type="GO" id="GO:0006511">
    <property type="term" value="P:ubiquitin-dependent protein catabolic process"/>
    <property type="evidence" value="ECO:0007669"/>
    <property type="project" value="UniProtKB-UniRule"/>
</dbReference>
<proteinExistence type="predicted"/>
<keyword evidence="15" id="KW-1185">Reference proteome</keyword>
<evidence type="ECO:0000313" key="15">
    <source>
        <dbReference type="Proteomes" id="UP000631114"/>
    </source>
</evidence>
<evidence type="ECO:0000256" key="1">
    <source>
        <dbReference type="ARBA" id="ARBA00000900"/>
    </source>
</evidence>
<name>A0A835LM48_9MAGN</name>
<feature type="region of interest" description="Disordered" evidence="12">
    <location>
        <begin position="101"/>
        <end position="170"/>
    </location>
</feature>
<dbReference type="InterPro" id="IPR017907">
    <property type="entry name" value="Znf_RING_CS"/>
</dbReference>
<dbReference type="GO" id="GO:0008270">
    <property type="term" value="F:zinc ion binding"/>
    <property type="evidence" value="ECO:0007669"/>
    <property type="project" value="UniProtKB-KW"/>
</dbReference>
<dbReference type="PROSITE" id="PS50089">
    <property type="entry name" value="ZF_RING_2"/>
    <property type="match status" value="1"/>
</dbReference>
<comment type="catalytic activity">
    <reaction evidence="1 11">
        <text>S-ubiquitinyl-[E2 ubiquitin-conjugating enzyme]-L-cysteine + [acceptor protein]-L-lysine = [E2 ubiquitin-conjugating enzyme]-L-cysteine + N(6)-ubiquitinyl-[acceptor protein]-L-lysine.</text>
        <dbReference type="EC" id="2.3.2.27"/>
    </reaction>
</comment>
<evidence type="ECO:0000256" key="6">
    <source>
        <dbReference type="ARBA" id="ARBA00022771"/>
    </source>
</evidence>
<dbReference type="PANTHER" id="PTHR12313">
    <property type="entry name" value="E3 UBIQUITIN-PROTEIN LIGASE RNF5-RELATED"/>
    <property type="match status" value="1"/>
</dbReference>
<evidence type="ECO:0000256" key="12">
    <source>
        <dbReference type="SAM" id="MobiDB-lite"/>
    </source>
</evidence>
<feature type="domain" description="RING-type" evidence="13">
    <location>
        <begin position="43"/>
        <end position="90"/>
    </location>
</feature>
<comment type="pathway">
    <text evidence="3 11">Protein modification; protein ubiquitination.</text>
</comment>
<dbReference type="Pfam" id="PF00097">
    <property type="entry name" value="zf-C3HC4"/>
    <property type="match status" value="1"/>
</dbReference>
<comment type="function">
    <text evidence="11">E3 ubiquitin-protein ligase.</text>
</comment>
<sequence>MATEECFQHGVANLERDDGGSPSKKVDLSAATTSDTLAGCFDCNICLDNAHDPVVTLCGHLYCWPCIYQWIHFQGASITPEEQQQCPVCKAGISHTTLVPLYGRGQSSHDESKDQGSLQGLDIPSRPRGCGVDALITTTTSTSPPSHTTHRNPYRSQSQPPQHQHFQNRFGPPTPVIPTPLHPMIGMFGEMFYTRIFVDSSPNLRAHRRGRSVPYDDVDSILFVASLKNGSAYNKEWLTCHGTRTVDSSPNLRAHQHDDLSI</sequence>
<evidence type="ECO:0000256" key="3">
    <source>
        <dbReference type="ARBA" id="ARBA00004906"/>
    </source>
</evidence>
<keyword evidence="6 10" id="KW-0863">Zinc-finger</keyword>
<dbReference type="GO" id="GO:0061630">
    <property type="term" value="F:ubiquitin protein ligase activity"/>
    <property type="evidence" value="ECO:0007669"/>
    <property type="project" value="UniProtKB-UniRule"/>
</dbReference>
<dbReference type="InterPro" id="IPR045103">
    <property type="entry name" value="RNF5/RNF185-like"/>
</dbReference>
<dbReference type="InterPro" id="IPR001841">
    <property type="entry name" value="Znf_RING"/>
</dbReference>
<dbReference type="PROSITE" id="PS00518">
    <property type="entry name" value="ZF_RING_1"/>
    <property type="match status" value="1"/>
</dbReference>
<evidence type="ECO:0000313" key="14">
    <source>
        <dbReference type="EMBL" id="KAF9600713.1"/>
    </source>
</evidence>
<keyword evidence="7 11" id="KW-0833">Ubl conjugation pathway</keyword>
<keyword evidence="8 11" id="KW-0862">Zinc</keyword>
<reference evidence="14 15" key="1">
    <citation type="submission" date="2020-10" db="EMBL/GenBank/DDBJ databases">
        <title>The Coptis chinensis genome and diversification of protoberbering-type alkaloids.</title>
        <authorList>
            <person name="Wang B."/>
            <person name="Shu S."/>
            <person name="Song C."/>
            <person name="Liu Y."/>
        </authorList>
    </citation>
    <scope>NUCLEOTIDE SEQUENCE [LARGE SCALE GENOMIC DNA]</scope>
    <source>
        <strain evidence="14">HL-2020</strain>
        <tissue evidence="14">Leaf</tissue>
    </source>
</reference>
<evidence type="ECO:0000256" key="7">
    <source>
        <dbReference type="ARBA" id="ARBA00022786"/>
    </source>
</evidence>
<dbReference type="InterPro" id="IPR013083">
    <property type="entry name" value="Znf_RING/FYVE/PHD"/>
</dbReference>
<organism evidence="14 15">
    <name type="scientific">Coptis chinensis</name>
    <dbReference type="NCBI Taxonomy" id="261450"/>
    <lineage>
        <taxon>Eukaryota</taxon>
        <taxon>Viridiplantae</taxon>
        <taxon>Streptophyta</taxon>
        <taxon>Embryophyta</taxon>
        <taxon>Tracheophyta</taxon>
        <taxon>Spermatophyta</taxon>
        <taxon>Magnoliopsida</taxon>
        <taxon>Ranunculales</taxon>
        <taxon>Ranunculaceae</taxon>
        <taxon>Coptidoideae</taxon>
        <taxon>Coptis</taxon>
    </lineage>
</organism>
<evidence type="ECO:0000256" key="2">
    <source>
        <dbReference type="ARBA" id="ARBA00004308"/>
    </source>
</evidence>
<dbReference type="SUPFAM" id="SSF57850">
    <property type="entry name" value="RING/U-box"/>
    <property type="match status" value="1"/>
</dbReference>
<evidence type="ECO:0000256" key="4">
    <source>
        <dbReference type="ARBA" id="ARBA00022679"/>
    </source>
</evidence>
<evidence type="ECO:0000256" key="9">
    <source>
        <dbReference type="ARBA" id="ARBA00023136"/>
    </source>
</evidence>
<keyword evidence="5 11" id="KW-0479">Metal-binding</keyword>